<evidence type="ECO:0000313" key="8">
    <source>
        <dbReference type="EMBL" id="KAK7471817.1"/>
    </source>
</evidence>
<dbReference type="EMBL" id="JACVVK020000477">
    <property type="protein sequence ID" value="KAK7471817.1"/>
    <property type="molecule type" value="Genomic_DNA"/>
</dbReference>
<dbReference type="Proteomes" id="UP001519460">
    <property type="component" value="Unassembled WGS sequence"/>
</dbReference>
<dbReference type="InterPro" id="IPR049038">
    <property type="entry name" value="ADAM10_Cys-rich"/>
</dbReference>
<keyword evidence="3" id="KW-0165">Cleavage on pair of basic residues</keyword>
<keyword evidence="4" id="KW-0862">Zinc</keyword>
<name>A0ABD0JE50_9CAEN</name>
<dbReference type="InterPro" id="IPR001762">
    <property type="entry name" value="Disintegrin_dom"/>
</dbReference>
<organism evidence="8 9">
    <name type="scientific">Batillaria attramentaria</name>
    <dbReference type="NCBI Taxonomy" id="370345"/>
    <lineage>
        <taxon>Eukaryota</taxon>
        <taxon>Metazoa</taxon>
        <taxon>Spiralia</taxon>
        <taxon>Lophotrochozoa</taxon>
        <taxon>Mollusca</taxon>
        <taxon>Gastropoda</taxon>
        <taxon>Caenogastropoda</taxon>
        <taxon>Sorbeoconcha</taxon>
        <taxon>Cerithioidea</taxon>
        <taxon>Batillariidae</taxon>
        <taxon>Batillaria</taxon>
    </lineage>
</organism>
<dbReference type="InterPro" id="IPR036436">
    <property type="entry name" value="Disintegrin_dom_sf"/>
</dbReference>
<feature type="compositionally biased region" description="Basic and acidic residues" evidence="5">
    <location>
        <begin position="186"/>
        <end position="205"/>
    </location>
</feature>
<gene>
    <name evidence="8" type="ORF">BaRGS_00035556</name>
</gene>
<dbReference type="PANTHER" id="PTHR45702:SF2">
    <property type="entry name" value="KUZBANIAN, ISOFORM A"/>
    <property type="match status" value="1"/>
</dbReference>
<dbReference type="SMART" id="SM00050">
    <property type="entry name" value="DISIN"/>
    <property type="match status" value="1"/>
</dbReference>
<evidence type="ECO:0000256" key="1">
    <source>
        <dbReference type="ARBA" id="ARBA00001809"/>
    </source>
</evidence>
<dbReference type="GO" id="GO:0046872">
    <property type="term" value="F:metal ion binding"/>
    <property type="evidence" value="ECO:0007669"/>
    <property type="project" value="UniProtKB-KW"/>
</dbReference>
<evidence type="ECO:0000256" key="3">
    <source>
        <dbReference type="ARBA" id="ARBA00022685"/>
    </source>
</evidence>
<comment type="catalytic activity">
    <reaction evidence="1">
        <text>Endopeptidase of broad specificity.</text>
        <dbReference type="EC" id="3.4.24.81"/>
    </reaction>
</comment>
<evidence type="ECO:0000259" key="6">
    <source>
        <dbReference type="PROSITE" id="PS50214"/>
    </source>
</evidence>
<dbReference type="PANTHER" id="PTHR45702">
    <property type="entry name" value="ADAM10/ADAM17 METALLOPEPTIDASE FAMILY MEMBER"/>
    <property type="match status" value="1"/>
</dbReference>
<dbReference type="InterPro" id="IPR051489">
    <property type="entry name" value="ADAM_Metalloproteinase"/>
</dbReference>
<protein>
    <recommendedName>
        <fullName evidence="2">ADAM10 endopeptidase</fullName>
        <ecNumber evidence="2">3.4.24.81</ecNumber>
    </recommendedName>
</protein>
<reference evidence="8 9" key="1">
    <citation type="journal article" date="2023" name="Sci. Data">
        <title>Genome assembly of the Korean intertidal mud-creeper Batillaria attramentaria.</title>
        <authorList>
            <person name="Patra A.K."/>
            <person name="Ho P.T."/>
            <person name="Jun S."/>
            <person name="Lee S.J."/>
            <person name="Kim Y."/>
            <person name="Won Y.J."/>
        </authorList>
    </citation>
    <scope>NUCLEOTIDE SEQUENCE [LARGE SCALE GENOMIC DNA]</scope>
    <source>
        <strain evidence="8">Wonlab-2016</strain>
    </source>
</reference>
<feature type="binding site" evidence="4">
    <location>
        <position position="418"/>
    </location>
    <ligand>
        <name>Zn(2+)</name>
        <dbReference type="ChEBI" id="CHEBI:29105"/>
        <note>catalytic</note>
    </ligand>
</feature>
<proteinExistence type="predicted"/>
<dbReference type="InterPro" id="IPR024079">
    <property type="entry name" value="MetalloPept_cat_dom_sf"/>
</dbReference>
<evidence type="ECO:0000256" key="5">
    <source>
        <dbReference type="SAM" id="MobiDB-lite"/>
    </source>
</evidence>
<dbReference type="Pfam" id="PF21299">
    <property type="entry name" value="ADAM10_Cys-rich"/>
    <property type="match status" value="1"/>
</dbReference>
<dbReference type="PROSITE" id="PS50214">
    <property type="entry name" value="DISINTEGRIN_2"/>
    <property type="match status" value="1"/>
</dbReference>
<sequence>MKTTQFQVLFFDQTGLNDYILDYQTLHYDPLDLHAKHDRVRRSIDPHLHLDFSAYGRDFRLKLKRDNSVFSAEHKMLNPDGTLSPVDTSFIYSGHLRDTPGSFAHVAVINGTARGYVQVPGHTTFHIEPATMYFKNPSFHTVIYPETRMNLDPYRHRRNADMGMCGNDAAAEWMRWHARSAIDPQPDNRARRYRRETEKDSDKSHNKYSAESNGSPRQRRSNLGEKNTCYLYLRADPILWEHIKHNKYNTILSNERTQEEILAFFASHVSAVKNIYSKTDFRTYDNSVRYMGVDFLVLRTSIMTMENQDCNGKNPTRYCNRNIDVTNFLNLNSMDQHDAFCLAYIFTFRDFTKGTLGLAWAGSPESSAGGVCERYKKFPEGGIQVSKSLNTGIVTVINYGKAVPARVSQLTFAHEIGHNFGSPHDDGPSCAPYGTEQKEAEDGNYIMFGGATMGDKANNDDFSVCSLDNITRVLDAVLNERKGKVNCFQRSTQAFCGNGITEGDEECDCGYDFDCQDQCCYGKGSMEGDECRLRAGKHPTAGPCCARDCNYIAASNRTGVLLFVSLTVVTGTSAQCPSAQQKENGTFCNDFSQICQRGECVSSVCHRINWEECFLTSDEDGDGPSREAMCYVSCRNPITKRCVSSYSVDDIKRRENLELRDLLRQIQRRKSPDSAQSNVLLHGIQLPAGMVYNGGQNYSQLLTGMGYSVGQNYSQLLTGMVYNVGQNYSQLLTGMGYSVGQNYSQLLTGMVYNVGQNYSQLLTSMGYSVGQNYSQLLTGVVYNVGQDYSQLLTGMVDSVGQNYSQLLCFQTGSPCDNFRGYCDVFHKCWGADEDGPLARLKNLIFDPKTLLP</sequence>
<feature type="domain" description="Peptidase M12B" evidence="7">
    <location>
        <begin position="227"/>
        <end position="474"/>
    </location>
</feature>
<feature type="compositionally biased region" description="Polar residues" evidence="5">
    <location>
        <begin position="207"/>
        <end position="216"/>
    </location>
</feature>
<dbReference type="AlphaFoldDB" id="A0ABD0JE50"/>
<dbReference type="EC" id="3.4.24.81" evidence="2"/>
<comment type="caution">
    <text evidence="4">Lacks conserved residue(s) required for the propagation of feature annotation.</text>
</comment>
<evidence type="ECO:0000256" key="2">
    <source>
        <dbReference type="ARBA" id="ARBA00012332"/>
    </source>
</evidence>
<evidence type="ECO:0000256" key="4">
    <source>
        <dbReference type="PROSITE-ProRule" id="PRU00276"/>
    </source>
</evidence>
<comment type="caution">
    <text evidence="8">The sequence shown here is derived from an EMBL/GenBank/DDBJ whole genome shotgun (WGS) entry which is preliminary data.</text>
</comment>
<dbReference type="SUPFAM" id="SSF55486">
    <property type="entry name" value="Metalloproteases ('zincins'), catalytic domain"/>
    <property type="match status" value="1"/>
</dbReference>
<dbReference type="Gene3D" id="4.10.70.10">
    <property type="entry name" value="Disintegrin domain"/>
    <property type="match status" value="1"/>
</dbReference>
<dbReference type="InterPro" id="IPR001590">
    <property type="entry name" value="Peptidase_M12B"/>
</dbReference>
<dbReference type="Pfam" id="PF13574">
    <property type="entry name" value="Reprolysin_2"/>
    <property type="match status" value="1"/>
</dbReference>
<feature type="binding site" evidence="4">
    <location>
        <position position="414"/>
    </location>
    <ligand>
        <name>Zn(2+)</name>
        <dbReference type="ChEBI" id="CHEBI:29105"/>
        <note>catalytic</note>
    </ligand>
</feature>
<evidence type="ECO:0000313" key="9">
    <source>
        <dbReference type="Proteomes" id="UP001519460"/>
    </source>
</evidence>
<dbReference type="Gene3D" id="3.40.390.10">
    <property type="entry name" value="Collagenase (Catalytic Domain)"/>
    <property type="match status" value="1"/>
</dbReference>
<feature type="domain" description="Disintegrin" evidence="6">
    <location>
        <begin position="493"/>
        <end position="584"/>
    </location>
</feature>
<dbReference type="PROSITE" id="PS50215">
    <property type="entry name" value="ADAM_MEPRO"/>
    <property type="match status" value="1"/>
</dbReference>
<evidence type="ECO:0000259" key="7">
    <source>
        <dbReference type="PROSITE" id="PS50215"/>
    </source>
</evidence>
<keyword evidence="9" id="KW-1185">Reference proteome</keyword>
<keyword evidence="4" id="KW-0479">Metal-binding</keyword>
<feature type="region of interest" description="Disordered" evidence="5">
    <location>
        <begin position="184"/>
        <end position="222"/>
    </location>
</feature>
<feature type="active site" evidence="4">
    <location>
        <position position="415"/>
    </location>
</feature>
<feature type="binding site" evidence="4">
    <location>
        <position position="424"/>
    </location>
    <ligand>
        <name>Zn(2+)</name>
        <dbReference type="ChEBI" id="CHEBI:29105"/>
        <note>catalytic</note>
    </ligand>
</feature>
<accession>A0ABD0JE50</accession>